<dbReference type="GO" id="GO:0004674">
    <property type="term" value="F:protein serine/threonine kinase activity"/>
    <property type="evidence" value="ECO:0007669"/>
    <property type="project" value="UniProtKB-KW"/>
</dbReference>
<keyword evidence="5 10" id="KW-0547">Nucleotide-binding</keyword>
<evidence type="ECO:0000256" key="10">
    <source>
        <dbReference type="PROSITE-ProRule" id="PRU10141"/>
    </source>
</evidence>
<dbReference type="EMBL" id="JAICCE010000013">
    <property type="protein sequence ID" value="KAG9269113.1"/>
    <property type="molecule type" value="Genomic_DNA"/>
</dbReference>
<dbReference type="PANTHER" id="PTHR22984">
    <property type="entry name" value="SERINE/THREONINE-PROTEIN KINASE PIM"/>
    <property type="match status" value="1"/>
</dbReference>
<evidence type="ECO:0000256" key="1">
    <source>
        <dbReference type="ARBA" id="ARBA00005505"/>
    </source>
</evidence>
<evidence type="ECO:0000256" key="9">
    <source>
        <dbReference type="ARBA" id="ARBA00048679"/>
    </source>
</evidence>
<dbReference type="GO" id="GO:0007346">
    <property type="term" value="P:regulation of mitotic cell cycle"/>
    <property type="evidence" value="ECO:0007669"/>
    <property type="project" value="TreeGrafter"/>
</dbReference>
<evidence type="ECO:0000256" key="12">
    <source>
        <dbReference type="SAM" id="MobiDB-lite"/>
    </source>
</evidence>
<dbReference type="Proteomes" id="UP000752171">
    <property type="component" value="Unassembled WGS sequence"/>
</dbReference>
<dbReference type="InterPro" id="IPR000719">
    <property type="entry name" value="Prot_kinase_dom"/>
</dbReference>
<dbReference type="InterPro" id="IPR011009">
    <property type="entry name" value="Kinase-like_dom_sf"/>
</dbReference>
<dbReference type="AlphaFoldDB" id="A0A8T2LBM0"/>
<evidence type="ECO:0000256" key="2">
    <source>
        <dbReference type="ARBA" id="ARBA00012513"/>
    </source>
</evidence>
<comment type="catalytic activity">
    <reaction evidence="8">
        <text>L-threonyl-[protein] + ATP = O-phospho-L-threonyl-[protein] + ADP + H(+)</text>
        <dbReference type="Rhea" id="RHEA:46608"/>
        <dbReference type="Rhea" id="RHEA-COMP:11060"/>
        <dbReference type="Rhea" id="RHEA-COMP:11605"/>
        <dbReference type="ChEBI" id="CHEBI:15378"/>
        <dbReference type="ChEBI" id="CHEBI:30013"/>
        <dbReference type="ChEBI" id="CHEBI:30616"/>
        <dbReference type="ChEBI" id="CHEBI:61977"/>
        <dbReference type="ChEBI" id="CHEBI:456216"/>
        <dbReference type="EC" id="2.7.11.1"/>
    </reaction>
</comment>
<dbReference type="PROSITE" id="PS00108">
    <property type="entry name" value="PROTEIN_KINASE_ST"/>
    <property type="match status" value="1"/>
</dbReference>
<evidence type="ECO:0000259" key="13">
    <source>
        <dbReference type="PROSITE" id="PS50011"/>
    </source>
</evidence>
<evidence type="ECO:0000256" key="6">
    <source>
        <dbReference type="ARBA" id="ARBA00022777"/>
    </source>
</evidence>
<name>A0A8T2LBM0_ASTMX</name>
<keyword evidence="6 14" id="KW-0418">Kinase</keyword>
<dbReference type="Gene3D" id="1.10.510.10">
    <property type="entry name" value="Transferase(Phosphotransferase) domain 1"/>
    <property type="match status" value="1"/>
</dbReference>
<evidence type="ECO:0000256" key="8">
    <source>
        <dbReference type="ARBA" id="ARBA00047899"/>
    </source>
</evidence>
<evidence type="ECO:0000256" key="4">
    <source>
        <dbReference type="ARBA" id="ARBA00022679"/>
    </source>
</evidence>
<comment type="catalytic activity">
    <reaction evidence="9">
        <text>L-seryl-[protein] + ATP = O-phospho-L-seryl-[protein] + ADP + H(+)</text>
        <dbReference type="Rhea" id="RHEA:17989"/>
        <dbReference type="Rhea" id="RHEA-COMP:9863"/>
        <dbReference type="Rhea" id="RHEA-COMP:11604"/>
        <dbReference type="ChEBI" id="CHEBI:15378"/>
        <dbReference type="ChEBI" id="CHEBI:29999"/>
        <dbReference type="ChEBI" id="CHEBI:30616"/>
        <dbReference type="ChEBI" id="CHEBI:83421"/>
        <dbReference type="ChEBI" id="CHEBI:456216"/>
        <dbReference type="EC" id="2.7.11.1"/>
    </reaction>
</comment>
<evidence type="ECO:0000256" key="5">
    <source>
        <dbReference type="ARBA" id="ARBA00022741"/>
    </source>
</evidence>
<dbReference type="PROSITE" id="PS50011">
    <property type="entry name" value="PROTEIN_KINASE_DOM"/>
    <property type="match status" value="1"/>
</dbReference>
<dbReference type="GO" id="GO:0005737">
    <property type="term" value="C:cytoplasm"/>
    <property type="evidence" value="ECO:0007669"/>
    <property type="project" value="TreeGrafter"/>
</dbReference>
<gene>
    <name evidence="14" type="primary">PIM1</name>
    <name evidence="14" type="ORF">AMEX_G16096</name>
</gene>
<comment type="caution">
    <text evidence="14">The sequence shown here is derived from an EMBL/GenBank/DDBJ whole genome shotgun (WGS) entry which is preliminary data.</text>
</comment>
<evidence type="ECO:0000313" key="15">
    <source>
        <dbReference type="Proteomes" id="UP000752171"/>
    </source>
</evidence>
<dbReference type="InterPro" id="IPR017441">
    <property type="entry name" value="Protein_kinase_ATP_BS"/>
</dbReference>
<dbReference type="InterPro" id="IPR051138">
    <property type="entry name" value="PIM_Ser/Thr_kinase"/>
</dbReference>
<evidence type="ECO:0000256" key="7">
    <source>
        <dbReference type="ARBA" id="ARBA00022840"/>
    </source>
</evidence>
<dbReference type="SUPFAM" id="SSF56112">
    <property type="entry name" value="Protein kinase-like (PK-like)"/>
    <property type="match status" value="1"/>
</dbReference>
<keyword evidence="3 11" id="KW-0723">Serine/threonine-protein kinase</keyword>
<proteinExistence type="inferred from homology"/>
<feature type="domain" description="Protein kinase" evidence="13">
    <location>
        <begin position="103"/>
        <end position="357"/>
    </location>
</feature>
<reference evidence="14 15" key="1">
    <citation type="submission" date="2021-07" db="EMBL/GenBank/DDBJ databases">
        <authorList>
            <person name="Imarazene B."/>
            <person name="Zahm M."/>
            <person name="Klopp C."/>
            <person name="Cabau C."/>
            <person name="Beille S."/>
            <person name="Jouanno E."/>
            <person name="Castinel A."/>
            <person name="Lluch J."/>
            <person name="Gil L."/>
            <person name="Kuchtly C."/>
            <person name="Lopez Roques C."/>
            <person name="Donnadieu C."/>
            <person name="Parrinello H."/>
            <person name="Journot L."/>
            <person name="Du K."/>
            <person name="Schartl M."/>
            <person name="Retaux S."/>
            <person name="Guiguen Y."/>
        </authorList>
    </citation>
    <scope>NUCLEOTIDE SEQUENCE [LARGE SCALE GENOMIC DNA]</scope>
    <source>
        <strain evidence="14">Pach_M1</strain>
        <tissue evidence="14">Testis</tissue>
    </source>
</reference>
<dbReference type="SMART" id="SM00220">
    <property type="entry name" value="S_TKc"/>
    <property type="match status" value="1"/>
</dbReference>
<keyword evidence="7 10" id="KW-0067">ATP-binding</keyword>
<dbReference type="GO" id="GO:0005524">
    <property type="term" value="F:ATP binding"/>
    <property type="evidence" value="ECO:0007669"/>
    <property type="project" value="UniProtKB-UniRule"/>
</dbReference>
<dbReference type="OrthoDB" id="9984829at2759"/>
<feature type="binding site" evidence="10">
    <location>
        <position position="136"/>
    </location>
    <ligand>
        <name>ATP</name>
        <dbReference type="ChEBI" id="CHEBI:30616"/>
    </ligand>
</feature>
<dbReference type="PROSITE" id="PS00107">
    <property type="entry name" value="PROTEIN_KINASE_ATP"/>
    <property type="match status" value="1"/>
</dbReference>
<dbReference type="EC" id="2.7.11.1" evidence="2"/>
<dbReference type="Pfam" id="PF00069">
    <property type="entry name" value="Pkinase"/>
    <property type="match status" value="1"/>
</dbReference>
<evidence type="ECO:0000313" key="14">
    <source>
        <dbReference type="EMBL" id="KAG9269113.1"/>
    </source>
</evidence>
<keyword evidence="4" id="KW-0808">Transferase</keyword>
<sequence length="362" mass="41737">MSVCRDRGAKRKRCIEEDNQVVLEGERDLPNTEAQVAKKQKTEETRPERKSKTIASKPAEEGGRVTDLPKTKAWVHKKRKTETRPMRMQQRNAPKPDSFAARYVTGYKLGEGGFGSVFTGTRISDGLEVAIKFVKKRRSDQYVQDPTGRIVPKEVEMMKIMSNPPARNIIQLIEWFEEPERNILIVERPYLCEDLKSFIYRCGGSINEQTAKAIMVQAVQAARTCHERGVFHRDIKPGNFLINPQTLELKLIDFGCADWVKLEGNNSYAGTRVYCPPEYLIKRRYHAKPATVWSLGVMLYRMVCGCQPFKNNQEICQGLTDIRGCLSYECCDLIRWLLWHNPNKRPCFGQILNHSWFYECHA</sequence>
<dbReference type="Gene3D" id="3.30.200.20">
    <property type="entry name" value="Phosphorylase Kinase, domain 1"/>
    <property type="match status" value="1"/>
</dbReference>
<protein>
    <recommendedName>
        <fullName evidence="2">non-specific serine/threonine protein kinase</fullName>
        <ecNumber evidence="2">2.7.11.1</ecNumber>
    </recommendedName>
</protein>
<feature type="region of interest" description="Disordered" evidence="12">
    <location>
        <begin position="25"/>
        <end position="96"/>
    </location>
</feature>
<accession>A0A8T2LBM0</accession>
<dbReference type="PANTHER" id="PTHR22984:SF11">
    <property type="entry name" value="AURORA KINASE-RELATED"/>
    <property type="match status" value="1"/>
</dbReference>
<evidence type="ECO:0000256" key="11">
    <source>
        <dbReference type="RuleBase" id="RU000304"/>
    </source>
</evidence>
<dbReference type="GO" id="GO:0043066">
    <property type="term" value="P:negative regulation of apoptotic process"/>
    <property type="evidence" value="ECO:0007669"/>
    <property type="project" value="TreeGrafter"/>
</dbReference>
<comment type="similarity">
    <text evidence="1">Belongs to the protein kinase superfamily. CAMK Ser/Thr protein kinase family. PIM subfamily.</text>
</comment>
<organism evidence="14 15">
    <name type="scientific">Astyanax mexicanus</name>
    <name type="common">Blind cave fish</name>
    <name type="synonym">Astyanax fasciatus mexicanus</name>
    <dbReference type="NCBI Taxonomy" id="7994"/>
    <lineage>
        <taxon>Eukaryota</taxon>
        <taxon>Metazoa</taxon>
        <taxon>Chordata</taxon>
        <taxon>Craniata</taxon>
        <taxon>Vertebrata</taxon>
        <taxon>Euteleostomi</taxon>
        <taxon>Actinopterygii</taxon>
        <taxon>Neopterygii</taxon>
        <taxon>Teleostei</taxon>
        <taxon>Ostariophysi</taxon>
        <taxon>Characiformes</taxon>
        <taxon>Characoidei</taxon>
        <taxon>Acestrorhamphidae</taxon>
        <taxon>Acestrorhamphinae</taxon>
        <taxon>Astyanax</taxon>
    </lineage>
</organism>
<dbReference type="InterPro" id="IPR008271">
    <property type="entry name" value="Ser/Thr_kinase_AS"/>
</dbReference>
<feature type="compositionally biased region" description="Basic and acidic residues" evidence="12">
    <location>
        <begin position="58"/>
        <end position="70"/>
    </location>
</feature>
<evidence type="ECO:0000256" key="3">
    <source>
        <dbReference type="ARBA" id="ARBA00022527"/>
    </source>
</evidence>
<feature type="compositionally biased region" description="Basic and acidic residues" evidence="12">
    <location>
        <begin position="40"/>
        <end position="51"/>
    </location>
</feature>